<proteinExistence type="predicted"/>
<dbReference type="AlphaFoldDB" id="A0A9I9E2A9"/>
<reference evidence="1" key="1">
    <citation type="submission" date="2023-03" db="UniProtKB">
        <authorList>
            <consortium name="EnsemblPlants"/>
        </authorList>
    </citation>
    <scope>IDENTIFICATION</scope>
</reference>
<sequence length="33" mass="3712">MGIIDKGFIPYIKVRQKVVEGLADIGKWNLLVP</sequence>
<protein>
    <submittedName>
        <fullName evidence="1">Uncharacterized protein</fullName>
    </submittedName>
</protein>
<organism evidence="1">
    <name type="scientific">Cucumis melo</name>
    <name type="common">Muskmelon</name>
    <dbReference type="NCBI Taxonomy" id="3656"/>
    <lineage>
        <taxon>Eukaryota</taxon>
        <taxon>Viridiplantae</taxon>
        <taxon>Streptophyta</taxon>
        <taxon>Embryophyta</taxon>
        <taxon>Tracheophyta</taxon>
        <taxon>Spermatophyta</taxon>
        <taxon>Magnoliopsida</taxon>
        <taxon>eudicotyledons</taxon>
        <taxon>Gunneridae</taxon>
        <taxon>Pentapetalae</taxon>
        <taxon>rosids</taxon>
        <taxon>fabids</taxon>
        <taxon>Cucurbitales</taxon>
        <taxon>Cucurbitaceae</taxon>
        <taxon>Benincaseae</taxon>
        <taxon>Cucumis</taxon>
    </lineage>
</organism>
<dbReference type="EnsemblPlants" id="MELO3C027133.2.1">
    <property type="protein sequence ID" value="MELO3C027133.2.1"/>
    <property type="gene ID" value="MELO3C027133.2"/>
</dbReference>
<evidence type="ECO:0000313" key="1">
    <source>
        <dbReference type="EnsemblPlants" id="MELO3C027133.2.1"/>
    </source>
</evidence>
<accession>A0A9I9E2A9</accession>
<name>A0A9I9E2A9_CUCME</name>
<dbReference type="Gramene" id="MELO3C027133.2.1">
    <property type="protein sequence ID" value="MELO3C027133.2.1"/>
    <property type="gene ID" value="MELO3C027133.2"/>
</dbReference>